<name>A0A0F8ZDQ7_9ZZZZ</name>
<gene>
    <name evidence="1" type="ORF">LCGC14_3047060</name>
</gene>
<sequence length="281" mass="29399">MADLTPIPLSAAVNHGEQYLNMTFSNVGNQGVLVPPDPTIITIGRIETSLGGLAIAPGSDIDRCRVSYTVPSLGAEEGGLLTQDTVLSVDRPLLRSLRAPIVLSADITTFYDDLLLPEGAATGGEVPYGTALPVFVAPILILNLGLDFRGLGIINAKRHPDHFSILIGAADADTEVLAAVHPCLGRKKITLNMRASGPGLGIMDVRVAVVRGVAGAAIPALIEKQLSPVAFPTTVTLNPAVGNVDRSQFDLDESDNFLNFYVTRTGGGAADNALIQVDLTD</sequence>
<reference evidence="1" key="1">
    <citation type="journal article" date="2015" name="Nature">
        <title>Complex archaea that bridge the gap between prokaryotes and eukaryotes.</title>
        <authorList>
            <person name="Spang A."/>
            <person name="Saw J.H."/>
            <person name="Jorgensen S.L."/>
            <person name="Zaremba-Niedzwiedzka K."/>
            <person name="Martijn J."/>
            <person name="Lind A.E."/>
            <person name="van Eijk R."/>
            <person name="Schleper C."/>
            <person name="Guy L."/>
            <person name="Ettema T.J."/>
        </authorList>
    </citation>
    <scope>NUCLEOTIDE SEQUENCE</scope>
</reference>
<comment type="caution">
    <text evidence="1">The sequence shown here is derived from an EMBL/GenBank/DDBJ whole genome shotgun (WGS) entry which is preliminary data.</text>
</comment>
<evidence type="ECO:0000313" key="1">
    <source>
        <dbReference type="EMBL" id="KKK58176.1"/>
    </source>
</evidence>
<accession>A0A0F8ZDQ7</accession>
<organism evidence="1">
    <name type="scientific">marine sediment metagenome</name>
    <dbReference type="NCBI Taxonomy" id="412755"/>
    <lineage>
        <taxon>unclassified sequences</taxon>
        <taxon>metagenomes</taxon>
        <taxon>ecological metagenomes</taxon>
    </lineage>
</organism>
<protein>
    <submittedName>
        <fullName evidence="1">Uncharacterized protein</fullName>
    </submittedName>
</protein>
<proteinExistence type="predicted"/>
<dbReference type="EMBL" id="LAZR01064108">
    <property type="protein sequence ID" value="KKK58176.1"/>
    <property type="molecule type" value="Genomic_DNA"/>
</dbReference>
<dbReference type="AlphaFoldDB" id="A0A0F8ZDQ7"/>